<feature type="compositionally biased region" description="Low complexity" evidence="3">
    <location>
        <begin position="327"/>
        <end position="336"/>
    </location>
</feature>
<dbReference type="Gene3D" id="3.40.50.880">
    <property type="match status" value="1"/>
</dbReference>
<dbReference type="PROSITE" id="PS01124">
    <property type="entry name" value="HTH_ARAC_FAMILY_2"/>
    <property type="match status" value="1"/>
</dbReference>
<dbReference type="InterPro" id="IPR002818">
    <property type="entry name" value="DJ-1/PfpI"/>
</dbReference>
<dbReference type="PANTHER" id="PTHR43130:SF3">
    <property type="entry name" value="HTH-TYPE TRANSCRIPTIONAL REGULATOR RV1931C"/>
    <property type="match status" value="1"/>
</dbReference>
<dbReference type="InterPro" id="IPR052158">
    <property type="entry name" value="INH-QAR"/>
</dbReference>
<dbReference type="InterPro" id="IPR009057">
    <property type="entry name" value="Homeodomain-like_sf"/>
</dbReference>
<dbReference type="SMART" id="SM00342">
    <property type="entry name" value="HTH_ARAC"/>
    <property type="match status" value="1"/>
</dbReference>
<protein>
    <submittedName>
        <fullName evidence="5">DJ-1/PfpI family protein</fullName>
    </submittedName>
</protein>
<dbReference type="Gene3D" id="1.10.10.60">
    <property type="entry name" value="Homeodomain-like"/>
    <property type="match status" value="1"/>
</dbReference>
<dbReference type="RefSeq" id="WP_358358570.1">
    <property type="nucleotide sequence ID" value="NZ_JBEZFP010000080.1"/>
</dbReference>
<dbReference type="PANTHER" id="PTHR43130">
    <property type="entry name" value="ARAC-FAMILY TRANSCRIPTIONAL REGULATOR"/>
    <property type="match status" value="1"/>
</dbReference>
<feature type="region of interest" description="Disordered" evidence="3">
    <location>
        <begin position="327"/>
        <end position="346"/>
    </location>
</feature>
<feature type="domain" description="HTH araC/xylS-type" evidence="4">
    <location>
        <begin position="218"/>
        <end position="315"/>
    </location>
</feature>
<name>A0ABV3DN02_9ACTN</name>
<evidence type="ECO:0000313" key="5">
    <source>
        <dbReference type="EMBL" id="MEU8137130.1"/>
    </source>
</evidence>
<evidence type="ECO:0000256" key="2">
    <source>
        <dbReference type="ARBA" id="ARBA00023163"/>
    </source>
</evidence>
<evidence type="ECO:0000256" key="3">
    <source>
        <dbReference type="SAM" id="MobiDB-lite"/>
    </source>
</evidence>
<evidence type="ECO:0000256" key="1">
    <source>
        <dbReference type="ARBA" id="ARBA00023015"/>
    </source>
</evidence>
<dbReference type="CDD" id="cd03137">
    <property type="entry name" value="GATase1_AraC_1"/>
    <property type="match status" value="1"/>
</dbReference>
<comment type="caution">
    <text evidence="5">The sequence shown here is derived from an EMBL/GenBank/DDBJ whole genome shotgun (WGS) entry which is preliminary data.</text>
</comment>
<gene>
    <name evidence="5" type="ORF">AB0C36_26890</name>
</gene>
<dbReference type="InterPro" id="IPR029062">
    <property type="entry name" value="Class_I_gatase-like"/>
</dbReference>
<keyword evidence="2" id="KW-0804">Transcription</keyword>
<proteinExistence type="predicted"/>
<accession>A0ABV3DN02</accession>
<evidence type="ECO:0000313" key="6">
    <source>
        <dbReference type="Proteomes" id="UP001551482"/>
    </source>
</evidence>
<dbReference type="InterPro" id="IPR018060">
    <property type="entry name" value="HTH_AraC"/>
</dbReference>
<keyword evidence="6" id="KW-1185">Reference proteome</keyword>
<organism evidence="5 6">
    <name type="scientific">Streptodolium elevatio</name>
    <dbReference type="NCBI Taxonomy" id="3157996"/>
    <lineage>
        <taxon>Bacteria</taxon>
        <taxon>Bacillati</taxon>
        <taxon>Actinomycetota</taxon>
        <taxon>Actinomycetes</taxon>
        <taxon>Kitasatosporales</taxon>
        <taxon>Streptomycetaceae</taxon>
        <taxon>Streptodolium</taxon>
    </lineage>
</organism>
<sequence length="346" mass="35524">MTAQPRHIVFLAFDGVRQLDVTGPLEVFATARELGAPYRWTVCSADGADVTTASGRLAVDSRADAVLLGPIDTVVVPGSAELATGPAPRALAAPLAELAPAAGRVASVCTGAFALAEAGLLDGRRATTHWRHAAALAGRFPRVRVEPDAIHVRDGRVLTSAGVTAGIDLALALVEADAGAALARDVARDLVVFMQRPGGQSQFSAALRGPAPRHDALRAVLDAVSADPAGDHSVPAMAARSGLSVRHLTRLFRDRLGESPAGYVEAVRVEAAQALLADGEAVTAAALRSGFGGDESMRRAFGRRLGVTPSAYRARFRTTATGATAETAAAAAAAETPPIGADRATR</sequence>
<dbReference type="Pfam" id="PF01965">
    <property type="entry name" value="DJ-1_PfpI"/>
    <property type="match status" value="1"/>
</dbReference>
<dbReference type="SUPFAM" id="SSF52317">
    <property type="entry name" value="Class I glutamine amidotransferase-like"/>
    <property type="match status" value="1"/>
</dbReference>
<evidence type="ECO:0000259" key="4">
    <source>
        <dbReference type="PROSITE" id="PS01124"/>
    </source>
</evidence>
<dbReference type="Pfam" id="PF12833">
    <property type="entry name" value="HTH_18"/>
    <property type="match status" value="1"/>
</dbReference>
<dbReference type="Proteomes" id="UP001551482">
    <property type="component" value="Unassembled WGS sequence"/>
</dbReference>
<dbReference type="SUPFAM" id="SSF46689">
    <property type="entry name" value="Homeodomain-like"/>
    <property type="match status" value="2"/>
</dbReference>
<reference evidence="5 6" key="1">
    <citation type="submission" date="2024-06" db="EMBL/GenBank/DDBJ databases">
        <title>The Natural Products Discovery Center: Release of the First 8490 Sequenced Strains for Exploring Actinobacteria Biosynthetic Diversity.</title>
        <authorList>
            <person name="Kalkreuter E."/>
            <person name="Kautsar S.A."/>
            <person name="Yang D."/>
            <person name="Bader C.D."/>
            <person name="Teijaro C.N."/>
            <person name="Fluegel L."/>
            <person name="Davis C.M."/>
            <person name="Simpson J.R."/>
            <person name="Lauterbach L."/>
            <person name="Steele A.D."/>
            <person name="Gui C."/>
            <person name="Meng S."/>
            <person name="Li G."/>
            <person name="Viehrig K."/>
            <person name="Ye F."/>
            <person name="Su P."/>
            <person name="Kiefer A.F."/>
            <person name="Nichols A."/>
            <person name="Cepeda A.J."/>
            <person name="Yan W."/>
            <person name="Fan B."/>
            <person name="Jiang Y."/>
            <person name="Adhikari A."/>
            <person name="Zheng C.-J."/>
            <person name="Schuster L."/>
            <person name="Cowan T.M."/>
            <person name="Smanski M.J."/>
            <person name="Chevrette M.G."/>
            <person name="De Carvalho L.P.S."/>
            <person name="Shen B."/>
        </authorList>
    </citation>
    <scope>NUCLEOTIDE SEQUENCE [LARGE SCALE GENOMIC DNA]</scope>
    <source>
        <strain evidence="5 6">NPDC048946</strain>
    </source>
</reference>
<dbReference type="EMBL" id="JBEZFP010000080">
    <property type="protein sequence ID" value="MEU8137130.1"/>
    <property type="molecule type" value="Genomic_DNA"/>
</dbReference>
<keyword evidence="1" id="KW-0805">Transcription regulation</keyword>